<feature type="region of interest" description="Disordered" evidence="1">
    <location>
        <begin position="1"/>
        <end position="42"/>
    </location>
</feature>
<protein>
    <submittedName>
        <fullName evidence="2">Uncharacterized protein</fullName>
    </submittedName>
</protein>
<gene>
    <name evidence="2" type="ORF">OLEA9_A048846</name>
</gene>
<reference evidence="2 3" key="1">
    <citation type="submission" date="2019-12" db="EMBL/GenBank/DDBJ databases">
        <authorList>
            <person name="Alioto T."/>
            <person name="Alioto T."/>
            <person name="Gomez Garrido J."/>
        </authorList>
    </citation>
    <scope>NUCLEOTIDE SEQUENCE [LARGE SCALE GENOMIC DNA]</scope>
</reference>
<name>A0A8S0VA96_OLEEU</name>
<organism evidence="2 3">
    <name type="scientific">Olea europaea subsp. europaea</name>
    <dbReference type="NCBI Taxonomy" id="158383"/>
    <lineage>
        <taxon>Eukaryota</taxon>
        <taxon>Viridiplantae</taxon>
        <taxon>Streptophyta</taxon>
        <taxon>Embryophyta</taxon>
        <taxon>Tracheophyta</taxon>
        <taxon>Spermatophyta</taxon>
        <taxon>Magnoliopsida</taxon>
        <taxon>eudicotyledons</taxon>
        <taxon>Gunneridae</taxon>
        <taxon>Pentapetalae</taxon>
        <taxon>asterids</taxon>
        <taxon>lamiids</taxon>
        <taxon>Lamiales</taxon>
        <taxon>Oleaceae</taxon>
        <taxon>Oleeae</taxon>
        <taxon>Olea</taxon>
    </lineage>
</organism>
<dbReference type="Gramene" id="OE9A048846T1">
    <property type="protein sequence ID" value="OE9A048846C1"/>
    <property type="gene ID" value="OE9A048846"/>
</dbReference>
<dbReference type="Proteomes" id="UP000594638">
    <property type="component" value="Unassembled WGS sequence"/>
</dbReference>
<evidence type="ECO:0000256" key="1">
    <source>
        <dbReference type="SAM" id="MobiDB-lite"/>
    </source>
</evidence>
<evidence type="ECO:0000313" key="2">
    <source>
        <dbReference type="EMBL" id="CAA3028656.1"/>
    </source>
</evidence>
<dbReference type="EMBL" id="CACTIH010009264">
    <property type="protein sequence ID" value="CAA3028656.1"/>
    <property type="molecule type" value="Genomic_DNA"/>
</dbReference>
<proteinExistence type="predicted"/>
<evidence type="ECO:0000313" key="3">
    <source>
        <dbReference type="Proteomes" id="UP000594638"/>
    </source>
</evidence>
<comment type="caution">
    <text evidence="2">The sequence shown here is derived from an EMBL/GenBank/DDBJ whole genome shotgun (WGS) entry which is preliminary data.</text>
</comment>
<dbReference type="OrthoDB" id="928651at2759"/>
<dbReference type="AlphaFoldDB" id="A0A8S0VA96"/>
<sequence length="81" mass="9195">MESSPPLEEPAGGVPPYDKKNSSPDEFQFESDGSPLPDLRFSPTRGVHEVDMVDAFIMSDHAKALSRRWEDNVERSWQFTI</sequence>
<accession>A0A8S0VA96</accession>
<keyword evidence="3" id="KW-1185">Reference proteome</keyword>